<dbReference type="InterPro" id="IPR041018">
    <property type="entry name" value="ADPRTs_Tse2"/>
</dbReference>
<name>A0AA39NN59_9AGAR</name>
<dbReference type="AlphaFoldDB" id="A0AA39NN59"/>
<protein>
    <recommendedName>
        <fullName evidence="1">Tse2 ADP-ribosyltransferase toxin domain-containing protein</fullName>
    </recommendedName>
</protein>
<proteinExistence type="predicted"/>
<reference evidence="2" key="1">
    <citation type="submission" date="2023-06" db="EMBL/GenBank/DDBJ databases">
        <authorList>
            <consortium name="Lawrence Berkeley National Laboratory"/>
            <person name="Ahrendt S."/>
            <person name="Sahu N."/>
            <person name="Indic B."/>
            <person name="Wong-Bajracharya J."/>
            <person name="Merenyi Z."/>
            <person name="Ke H.-M."/>
            <person name="Monk M."/>
            <person name="Kocsube S."/>
            <person name="Drula E."/>
            <person name="Lipzen A."/>
            <person name="Balint B."/>
            <person name="Henrissat B."/>
            <person name="Andreopoulos B."/>
            <person name="Martin F.M."/>
            <person name="Harder C.B."/>
            <person name="Rigling D."/>
            <person name="Ford K.L."/>
            <person name="Foster G.D."/>
            <person name="Pangilinan J."/>
            <person name="Papanicolaou A."/>
            <person name="Barry K."/>
            <person name="LaButti K."/>
            <person name="Viragh M."/>
            <person name="Koriabine M."/>
            <person name="Yan M."/>
            <person name="Riley R."/>
            <person name="Champramary S."/>
            <person name="Plett K.L."/>
            <person name="Tsai I.J."/>
            <person name="Slot J."/>
            <person name="Sipos G."/>
            <person name="Plett J."/>
            <person name="Nagy L.G."/>
            <person name="Grigoriev I.V."/>
        </authorList>
    </citation>
    <scope>NUCLEOTIDE SEQUENCE</scope>
    <source>
        <strain evidence="2">ICMP 16352</strain>
    </source>
</reference>
<accession>A0AA39NN59</accession>
<dbReference type="Proteomes" id="UP001175227">
    <property type="component" value="Unassembled WGS sequence"/>
</dbReference>
<evidence type="ECO:0000313" key="3">
    <source>
        <dbReference type="Proteomes" id="UP001175227"/>
    </source>
</evidence>
<gene>
    <name evidence="2" type="ORF">IW261DRAFT_1345835</name>
</gene>
<keyword evidence="3" id="KW-1185">Reference proteome</keyword>
<evidence type="ECO:0000259" key="1">
    <source>
        <dbReference type="Pfam" id="PF18648"/>
    </source>
</evidence>
<dbReference type="Pfam" id="PF18648">
    <property type="entry name" value="ADPRTs_Tse2"/>
    <property type="match status" value="1"/>
</dbReference>
<sequence>ATAQKSSFSRPLLGRYDYLPCELFRINDSNRVTLRDYKKQIELENTAYALRIHEDGLVHPKPGPAFEGPNGASVRSNRPFLQEIVCSFRGRKTVIYRLPEGMTELILLAILFTLYQAQKLPSDLVCLQEHTDHHSIHCAVPMSLREFDTQITEFLHKYGEAMTKGEFEERYPFL</sequence>
<comment type="caution">
    <text evidence="2">The sequence shown here is derived from an EMBL/GenBank/DDBJ whole genome shotgun (WGS) entry which is preliminary data.</text>
</comment>
<dbReference type="EMBL" id="JAUEPR010000067">
    <property type="protein sequence ID" value="KAK0468730.1"/>
    <property type="molecule type" value="Genomic_DNA"/>
</dbReference>
<organism evidence="2 3">
    <name type="scientific">Armillaria novae-zelandiae</name>
    <dbReference type="NCBI Taxonomy" id="153914"/>
    <lineage>
        <taxon>Eukaryota</taxon>
        <taxon>Fungi</taxon>
        <taxon>Dikarya</taxon>
        <taxon>Basidiomycota</taxon>
        <taxon>Agaricomycotina</taxon>
        <taxon>Agaricomycetes</taxon>
        <taxon>Agaricomycetidae</taxon>
        <taxon>Agaricales</taxon>
        <taxon>Marasmiineae</taxon>
        <taxon>Physalacriaceae</taxon>
        <taxon>Armillaria</taxon>
    </lineage>
</organism>
<feature type="domain" description="Tse2 ADP-ribosyltransferase toxin" evidence="1">
    <location>
        <begin position="22"/>
        <end position="167"/>
    </location>
</feature>
<feature type="non-terminal residue" evidence="2">
    <location>
        <position position="174"/>
    </location>
</feature>
<evidence type="ECO:0000313" key="2">
    <source>
        <dbReference type="EMBL" id="KAK0468730.1"/>
    </source>
</evidence>